<accession>A0ABT5DJM4</accession>
<evidence type="ECO:0000259" key="1">
    <source>
        <dbReference type="Pfam" id="PF20032"/>
    </source>
</evidence>
<dbReference type="Proteomes" id="UP001221838">
    <property type="component" value="Unassembled WGS sequence"/>
</dbReference>
<sequence>MNRKDTRHWQNRALLTAVWGLLAAAPPALGEGKIPDQGRLLHGTARGRLERPNIALSTASLASGALPGVSIDRGQLRQVSSGMAGSAFVNVSFTHTLANELVTFRITGAQPHINRYAGPSASPSATVWEYKVEYSSPSLGTGALCPGGPEDQWALALPGLWNGSTLSVNNSVTFAFACLPRVEAPTLGGVAAKCVELGYPPWQSNDPRIDGTALSLSHQDALRHHVTCTSMASADYCGEATPNTLSGTPITLYHSGNVPAQTDASGQVRVAGGPVREDYFFEAAWALVDTATQQPITSSTLPSRVRAQAMCLTKKRWSTLPLRGTCIADHDESELTHRLADPRNPDAPSAKYCEDYTRDELIQQGAVLFSYSKFLDAALYRFQHITTGAYLTTSKIIISPQDHPLTTIYLPDPSVFLDSANYRLADDGLDDSYEGPLFKLETPSHLFEGVTVSPLQRFRDTDIPRKFITLVGSSGVSTPAGYAMHEVEGYVYADAVPPPSGPSLRLYKSVGSNRYLTTTHEEFVPSAPLTYTPLTVTPMGYLPRLEYYAAPRPY</sequence>
<dbReference type="Pfam" id="PF20032">
    <property type="entry name" value="ADYC"/>
    <property type="match status" value="1"/>
</dbReference>
<dbReference type="RefSeq" id="WP_272142677.1">
    <property type="nucleotide sequence ID" value="NZ_JAQNDM010000002.1"/>
</dbReference>
<name>A0ABT5DJM4_9BACT</name>
<keyword evidence="3" id="KW-1185">Reference proteome</keyword>
<gene>
    <name evidence="2" type="ORF">POL68_29055</name>
</gene>
<evidence type="ECO:0000313" key="2">
    <source>
        <dbReference type="EMBL" id="MDC0712547.1"/>
    </source>
</evidence>
<evidence type="ECO:0000313" key="3">
    <source>
        <dbReference type="Proteomes" id="UP001221838"/>
    </source>
</evidence>
<organism evidence="2 3">
    <name type="scientific">Stigmatella ashevillensis</name>
    <dbReference type="NCBI Taxonomy" id="2995309"/>
    <lineage>
        <taxon>Bacteria</taxon>
        <taxon>Pseudomonadati</taxon>
        <taxon>Myxococcota</taxon>
        <taxon>Myxococcia</taxon>
        <taxon>Myxococcales</taxon>
        <taxon>Cystobacterineae</taxon>
        <taxon>Archangiaceae</taxon>
        <taxon>Stigmatella</taxon>
    </lineage>
</organism>
<protein>
    <submittedName>
        <fullName evidence="2">ADYC domain-containing protein</fullName>
    </submittedName>
</protein>
<comment type="caution">
    <text evidence="2">The sequence shown here is derived from an EMBL/GenBank/DDBJ whole genome shotgun (WGS) entry which is preliminary data.</text>
</comment>
<dbReference type="InterPro" id="IPR045426">
    <property type="entry name" value="ADYC"/>
</dbReference>
<reference evidence="2 3" key="1">
    <citation type="submission" date="2022-11" db="EMBL/GenBank/DDBJ databases">
        <title>Minimal conservation of predation-associated metabolite biosynthetic gene clusters underscores biosynthetic potential of Myxococcota including descriptions for ten novel species: Archangium lansinium sp. nov., Myxococcus landrumus sp. nov., Nannocystis bai.</title>
        <authorList>
            <person name="Ahearne A."/>
            <person name="Stevens C."/>
            <person name="Dowd S."/>
        </authorList>
    </citation>
    <scope>NUCLEOTIDE SEQUENCE [LARGE SCALE GENOMIC DNA]</scope>
    <source>
        <strain evidence="2 3">NCWAL01</strain>
    </source>
</reference>
<dbReference type="EMBL" id="JAQNDM010000002">
    <property type="protein sequence ID" value="MDC0712547.1"/>
    <property type="molecule type" value="Genomic_DNA"/>
</dbReference>
<proteinExistence type="predicted"/>
<feature type="domain" description="ADYC" evidence="1">
    <location>
        <begin position="85"/>
        <end position="317"/>
    </location>
</feature>